<feature type="domain" description="DUF1330" evidence="1">
    <location>
        <begin position="3"/>
        <end position="92"/>
    </location>
</feature>
<evidence type="ECO:0000259" key="1">
    <source>
        <dbReference type="Pfam" id="PF07045"/>
    </source>
</evidence>
<dbReference type="Gene3D" id="3.30.70.100">
    <property type="match status" value="1"/>
</dbReference>
<dbReference type="PANTHER" id="PTHR41521">
    <property type="match status" value="1"/>
</dbReference>
<dbReference type="RefSeq" id="WP_203169035.1">
    <property type="nucleotide sequence ID" value="NZ_JAEVLS010000004.1"/>
</dbReference>
<proteinExistence type="predicted"/>
<comment type="caution">
    <text evidence="2">The sequence shown here is derived from an EMBL/GenBank/DDBJ whole genome shotgun (WGS) entry which is preliminary data.</text>
</comment>
<name>A0ABS1X133_9GAMM</name>
<dbReference type="Pfam" id="PF07045">
    <property type="entry name" value="DUF1330"/>
    <property type="match status" value="1"/>
</dbReference>
<accession>A0ABS1X133</accession>
<dbReference type="PANTHER" id="PTHR41521:SF4">
    <property type="entry name" value="BLR0684 PROTEIN"/>
    <property type="match status" value="1"/>
</dbReference>
<organism evidence="2 3">
    <name type="scientific">Steroidobacter gossypii</name>
    <dbReference type="NCBI Taxonomy" id="2805490"/>
    <lineage>
        <taxon>Bacteria</taxon>
        <taxon>Pseudomonadati</taxon>
        <taxon>Pseudomonadota</taxon>
        <taxon>Gammaproteobacteria</taxon>
        <taxon>Steroidobacterales</taxon>
        <taxon>Steroidobacteraceae</taxon>
        <taxon>Steroidobacter</taxon>
    </lineage>
</organism>
<dbReference type="InterPro" id="IPR011008">
    <property type="entry name" value="Dimeric_a/b-barrel"/>
</dbReference>
<dbReference type="InterPro" id="IPR010753">
    <property type="entry name" value="DUF1330"/>
</dbReference>
<evidence type="ECO:0000313" key="3">
    <source>
        <dbReference type="Proteomes" id="UP000661077"/>
    </source>
</evidence>
<keyword evidence="3" id="KW-1185">Reference proteome</keyword>
<dbReference type="SUPFAM" id="SSF54909">
    <property type="entry name" value="Dimeric alpha+beta barrel"/>
    <property type="match status" value="1"/>
</dbReference>
<sequence>MAAYMICTMRIHDPETFRKYSDHTPKTLQKYGGRFLTRGDPVTTAEGETFEDRMVILEFPDRTAAEAWYNDAEYQRLSQYRRAASTRCRMILQEGRPDHTAPDPRV</sequence>
<dbReference type="EMBL" id="JAEVLS010000004">
    <property type="protein sequence ID" value="MBM0106923.1"/>
    <property type="molecule type" value="Genomic_DNA"/>
</dbReference>
<evidence type="ECO:0000313" key="2">
    <source>
        <dbReference type="EMBL" id="MBM0106923.1"/>
    </source>
</evidence>
<protein>
    <submittedName>
        <fullName evidence="2">DUF1330 domain-containing protein</fullName>
    </submittedName>
</protein>
<reference evidence="2 3" key="1">
    <citation type="journal article" date="2021" name="Int. J. Syst. Evol. Microbiol.">
        <title>Steroidobacter gossypii sp. nov., isolated from soil of cotton cropping field.</title>
        <authorList>
            <person name="Huang R."/>
            <person name="Yang S."/>
            <person name="Zhen C."/>
            <person name="Liu W."/>
        </authorList>
    </citation>
    <scope>NUCLEOTIDE SEQUENCE [LARGE SCALE GENOMIC DNA]</scope>
    <source>
        <strain evidence="2 3">S1-65</strain>
    </source>
</reference>
<gene>
    <name evidence="2" type="ORF">JM946_19480</name>
</gene>
<dbReference type="Proteomes" id="UP000661077">
    <property type="component" value="Unassembled WGS sequence"/>
</dbReference>